<feature type="compositionally biased region" description="Basic residues" evidence="1">
    <location>
        <begin position="369"/>
        <end position="388"/>
    </location>
</feature>
<evidence type="ECO:0000313" key="3">
    <source>
        <dbReference type="Proteomes" id="UP001159641"/>
    </source>
</evidence>
<dbReference type="AlphaFoldDB" id="A0AB34HL17"/>
<feature type="compositionally biased region" description="Low complexity" evidence="1">
    <location>
        <begin position="324"/>
        <end position="335"/>
    </location>
</feature>
<feature type="compositionally biased region" description="Basic and acidic residues" evidence="1">
    <location>
        <begin position="842"/>
        <end position="862"/>
    </location>
</feature>
<dbReference type="EMBL" id="JAIQCJ010001207">
    <property type="protein sequence ID" value="KAJ8791505.1"/>
    <property type="molecule type" value="Genomic_DNA"/>
</dbReference>
<organism evidence="2 3">
    <name type="scientific">Eschrichtius robustus</name>
    <name type="common">California gray whale</name>
    <name type="synonym">Eschrichtius gibbosus</name>
    <dbReference type="NCBI Taxonomy" id="9764"/>
    <lineage>
        <taxon>Eukaryota</taxon>
        <taxon>Metazoa</taxon>
        <taxon>Chordata</taxon>
        <taxon>Craniata</taxon>
        <taxon>Vertebrata</taxon>
        <taxon>Euteleostomi</taxon>
        <taxon>Mammalia</taxon>
        <taxon>Eutheria</taxon>
        <taxon>Laurasiatheria</taxon>
        <taxon>Artiodactyla</taxon>
        <taxon>Whippomorpha</taxon>
        <taxon>Cetacea</taxon>
        <taxon>Mysticeti</taxon>
        <taxon>Eschrichtiidae</taxon>
        <taxon>Eschrichtius</taxon>
    </lineage>
</organism>
<gene>
    <name evidence="2" type="ORF">J1605_020601</name>
</gene>
<proteinExistence type="predicted"/>
<sequence>MRNCAFSIESYWPQRTPLFPHFLDPGDFRQAGTPQRRLKTWAWLEPGNGPQEPNTVEESRETRMGVPHMGQPVGQLCLASRGCRGGPGQLDTGPDPGDPASTQQAFPKYAAVVKWIQQQTHLLQDTQHDLRERASRGTSGLTCEWAPSLPACRPGPTWPSSAAPEGHTVPCRGGETEAQRVHTNQQLGRGCRAPVAALPGGHAWVPRHFVPTKGPICPHGAISPLSPRHLQAEGPSSAPVGGAVSLQPQYFPRPAFSRKQQAKTNLHTDYKILSRLLEVQRADSGAASASGRRGALELPLGVSVPAQPHTASVELGVPDGTPNSGARARASGQGAVPPMQSPRVAWPGSGHRGAGREARRPFATPRASIRTRRPPARRPCAHRYKSRGRGPCSHPHPVRGKQPVCTSPPSWPRGASAAPAPQEEKFRRIQGAKDRGEQVPAEHFNIVRDQHLCEDTGSIDTAWRTHSIQVCRWAFTHLTQTGASPGAKYSRPLLQIHPGVGVTRPREGLSTCWGRARRTLATGSGSGAGRAGGVRVQRCPRPLGITACLDRTPAPALGLGARVPKCASGLHWAPSARPLDGHSRLLLPQTLPPKGLAPRLLPESRWRPVGRDEKEGQGRRVPGEAWCSGSPWRELGLRSETRPQRQLDAHRHATSRAAREAECIRCPDGKATGREEGWAHSRHRPRSGLRAPVTVTSGVDPTLQQTDAPGVRHVRVLEKRELSKIPFIHQKQTGRRKESEQRLQGQLLAACPSRTRIRGCKCRDTGALSMKTEAELPQTHGFLSGWRQDSQGEARSWGPGEARAGPRPAHLGGLRSGQVQQPGGSWVKGDTGWWLHAPRPRAQGDDRASTAGEDALREDRGKHQTWQRV</sequence>
<protein>
    <submittedName>
        <fullName evidence="2">Uncharacterized protein</fullName>
    </submittedName>
</protein>
<comment type="caution">
    <text evidence="2">The sequence shown here is derived from an EMBL/GenBank/DDBJ whole genome shotgun (WGS) entry which is preliminary data.</text>
</comment>
<evidence type="ECO:0000256" key="1">
    <source>
        <dbReference type="SAM" id="MobiDB-lite"/>
    </source>
</evidence>
<feature type="region of interest" description="Disordered" evidence="1">
    <location>
        <begin position="783"/>
        <end position="869"/>
    </location>
</feature>
<keyword evidence="3" id="KW-1185">Reference proteome</keyword>
<accession>A0AB34HL17</accession>
<evidence type="ECO:0000313" key="2">
    <source>
        <dbReference type="EMBL" id="KAJ8791505.1"/>
    </source>
</evidence>
<feature type="region of interest" description="Disordered" evidence="1">
    <location>
        <begin position="313"/>
        <end position="424"/>
    </location>
</feature>
<name>A0AB34HL17_ESCRO</name>
<reference evidence="2 3" key="1">
    <citation type="submission" date="2022-11" db="EMBL/GenBank/DDBJ databases">
        <title>Whole genome sequence of Eschrichtius robustus ER-17-0199.</title>
        <authorList>
            <person name="Bruniche-Olsen A."/>
            <person name="Black A.N."/>
            <person name="Fields C.J."/>
            <person name="Walden K."/>
            <person name="Dewoody J.A."/>
        </authorList>
    </citation>
    <scope>NUCLEOTIDE SEQUENCE [LARGE SCALE GENOMIC DNA]</scope>
    <source>
        <strain evidence="2">ER-17-0199</strain>
        <tissue evidence="2">Blubber</tissue>
    </source>
</reference>
<feature type="region of interest" description="Disordered" evidence="1">
    <location>
        <begin position="81"/>
        <end position="103"/>
    </location>
</feature>
<dbReference type="Proteomes" id="UP001159641">
    <property type="component" value="Unassembled WGS sequence"/>
</dbReference>